<dbReference type="PROSITE" id="PS01124">
    <property type="entry name" value="HTH_ARAC_FAMILY_2"/>
    <property type="match status" value="1"/>
</dbReference>
<evidence type="ECO:0000259" key="4">
    <source>
        <dbReference type="PROSITE" id="PS01124"/>
    </source>
</evidence>
<sequence>MIKDLINIELKDTPIEGMHIHVVKKYVITTKSNESFNINNFSILLIKSGKFKIQLGEVAKDLSAQDLVVIPKDSFCTLLEIQDKLQFYLVSFTSEFAFQNCFKKELVDVFYLFTTKPSIKIRLDEKDFLVLSLIYKLIYFVNKEAKIHGLERELQRISFNLFLHELRFIYAKYTSETSLNFSRKERLTIRFLTVLAIHCKRQHSVSFYAGTLFVTSGHLNKIVKQVTAKPVKILITEAIIAEAKSMLEDSQFPIAIIAEELEFSNASSFSVFFKRHTSFTPSEYRSNTNERFKNR</sequence>
<dbReference type="RefSeq" id="WP_310007005.1">
    <property type="nucleotide sequence ID" value="NZ_JAVDTX010000005.1"/>
</dbReference>
<dbReference type="SUPFAM" id="SSF46689">
    <property type="entry name" value="Homeodomain-like"/>
    <property type="match status" value="1"/>
</dbReference>
<keyword evidence="1" id="KW-0805">Transcription regulation</keyword>
<evidence type="ECO:0000256" key="2">
    <source>
        <dbReference type="ARBA" id="ARBA00023125"/>
    </source>
</evidence>
<dbReference type="InterPro" id="IPR009057">
    <property type="entry name" value="Homeodomain-like_sf"/>
</dbReference>
<dbReference type="Gene3D" id="1.10.10.60">
    <property type="entry name" value="Homeodomain-like"/>
    <property type="match status" value="1"/>
</dbReference>
<evidence type="ECO:0000313" key="5">
    <source>
        <dbReference type="EMBL" id="MDR6845578.1"/>
    </source>
</evidence>
<dbReference type="Proteomes" id="UP001261871">
    <property type="component" value="Unassembled WGS sequence"/>
</dbReference>
<name>A0ABU1S3K5_9FLAO</name>
<feature type="domain" description="HTH araC/xylS-type" evidence="4">
    <location>
        <begin position="189"/>
        <end position="287"/>
    </location>
</feature>
<dbReference type="EMBL" id="JAVDTX010000005">
    <property type="protein sequence ID" value="MDR6845578.1"/>
    <property type="molecule type" value="Genomic_DNA"/>
</dbReference>
<keyword evidence="2" id="KW-0238">DNA-binding</keyword>
<evidence type="ECO:0000313" key="6">
    <source>
        <dbReference type="Proteomes" id="UP001261871"/>
    </source>
</evidence>
<gene>
    <name evidence="5" type="ORF">J2W95_002288</name>
</gene>
<dbReference type="InterPro" id="IPR018060">
    <property type="entry name" value="HTH_AraC"/>
</dbReference>
<dbReference type="PANTHER" id="PTHR43280:SF32">
    <property type="entry name" value="TRANSCRIPTIONAL REGULATORY PROTEIN"/>
    <property type="match status" value="1"/>
</dbReference>
<organism evidence="5 6">
    <name type="scientific">Flavobacterium granuli</name>
    <dbReference type="NCBI Taxonomy" id="280093"/>
    <lineage>
        <taxon>Bacteria</taxon>
        <taxon>Pseudomonadati</taxon>
        <taxon>Bacteroidota</taxon>
        <taxon>Flavobacteriia</taxon>
        <taxon>Flavobacteriales</taxon>
        <taxon>Flavobacteriaceae</taxon>
        <taxon>Flavobacterium</taxon>
    </lineage>
</organism>
<dbReference type="SMART" id="SM00342">
    <property type="entry name" value="HTH_ARAC"/>
    <property type="match status" value="1"/>
</dbReference>
<protein>
    <submittedName>
        <fullName evidence="5">AraC-like DNA-binding protein</fullName>
    </submittedName>
</protein>
<dbReference type="PANTHER" id="PTHR43280">
    <property type="entry name" value="ARAC-FAMILY TRANSCRIPTIONAL REGULATOR"/>
    <property type="match status" value="1"/>
</dbReference>
<dbReference type="Pfam" id="PF12833">
    <property type="entry name" value="HTH_18"/>
    <property type="match status" value="1"/>
</dbReference>
<evidence type="ECO:0000256" key="3">
    <source>
        <dbReference type="ARBA" id="ARBA00023163"/>
    </source>
</evidence>
<comment type="caution">
    <text evidence="5">The sequence shown here is derived from an EMBL/GenBank/DDBJ whole genome shotgun (WGS) entry which is preliminary data.</text>
</comment>
<keyword evidence="6" id="KW-1185">Reference proteome</keyword>
<proteinExistence type="predicted"/>
<evidence type="ECO:0000256" key="1">
    <source>
        <dbReference type="ARBA" id="ARBA00023015"/>
    </source>
</evidence>
<keyword evidence="3" id="KW-0804">Transcription</keyword>
<reference evidence="5 6" key="1">
    <citation type="submission" date="2023-07" db="EMBL/GenBank/DDBJ databases">
        <title>Sorghum-associated microbial communities from plants grown in Nebraska, USA.</title>
        <authorList>
            <person name="Schachtman D."/>
        </authorList>
    </citation>
    <scope>NUCLEOTIDE SEQUENCE [LARGE SCALE GENOMIC DNA]</scope>
    <source>
        <strain evidence="5 6">BE124</strain>
    </source>
</reference>
<accession>A0ABU1S3K5</accession>